<sequence>MLEMMVQCQYYMKQSTKHTLGQWRSKPNGEYSKEIEKSWSSMGFILSSSDIVKKISLRFTPIKWAMGRMTSLTTVLEPIGELYLPATQRPDGTWRKPRKVKDGYIPQEEVPTYENKGVQWLKSCQSNLPPGLNPADVKEDKKEDKAMSKSAKKNAKRKEKKKQEQSNSQSAEEVSKLLENSKISNDQSNSSKQTVNKEEGDGSMDKAAIEKKIRNLKKKLRQIEDLKAKIDSGEIANPEKEQLEKVAKRDMLKEEIENLELDLVDI</sequence>
<feature type="region of interest" description="Disordered" evidence="2">
    <location>
        <begin position="124"/>
        <end position="207"/>
    </location>
</feature>
<dbReference type="GO" id="GO:0005737">
    <property type="term" value="C:cytoplasm"/>
    <property type="evidence" value="ECO:0007669"/>
    <property type="project" value="TreeGrafter"/>
</dbReference>
<feature type="domain" description="WIBG Mago-binding" evidence="3">
    <location>
        <begin position="80"/>
        <end position="106"/>
    </location>
</feature>
<reference evidence="4" key="1">
    <citation type="submission" date="2019-08" db="EMBL/GenBank/DDBJ databases">
        <title>The improved chromosome-level genome for the pearl oyster Pinctada fucata martensii using PacBio sequencing and Hi-C.</title>
        <authorList>
            <person name="Zheng Z."/>
        </authorList>
    </citation>
    <scope>NUCLEOTIDE SEQUENCE</scope>
    <source>
        <strain evidence="4">ZZ-2019</strain>
        <tissue evidence="4">Adductor muscle</tissue>
    </source>
</reference>
<dbReference type="EMBL" id="VSWD01000001">
    <property type="protein sequence ID" value="KAK3108619.1"/>
    <property type="molecule type" value="Genomic_DNA"/>
</dbReference>
<dbReference type="Proteomes" id="UP001186944">
    <property type="component" value="Unassembled WGS sequence"/>
</dbReference>
<comment type="similarity">
    <text evidence="1">Belongs to the pym family.</text>
</comment>
<dbReference type="GO" id="GO:1903259">
    <property type="term" value="P:exon-exon junction complex disassembly"/>
    <property type="evidence" value="ECO:0007669"/>
    <property type="project" value="InterPro"/>
</dbReference>
<dbReference type="SMART" id="SM01273">
    <property type="entry name" value="Mago-bind"/>
    <property type="match status" value="1"/>
</dbReference>
<comment type="caution">
    <text evidence="4">The sequence shown here is derived from an EMBL/GenBank/DDBJ whole genome shotgun (WGS) entry which is preliminary data.</text>
</comment>
<dbReference type="AlphaFoldDB" id="A0AA88YNR1"/>
<proteinExistence type="inferred from homology"/>
<evidence type="ECO:0000256" key="1">
    <source>
        <dbReference type="ARBA" id="ARBA00009394"/>
    </source>
</evidence>
<feature type="compositionally biased region" description="Polar residues" evidence="2">
    <location>
        <begin position="181"/>
        <end position="194"/>
    </location>
</feature>
<keyword evidence="5" id="KW-1185">Reference proteome</keyword>
<dbReference type="PANTHER" id="PTHR22959">
    <property type="entry name" value="PYM PROTEIN"/>
    <property type="match status" value="1"/>
</dbReference>
<evidence type="ECO:0000256" key="2">
    <source>
        <dbReference type="SAM" id="MobiDB-lite"/>
    </source>
</evidence>
<organism evidence="4 5">
    <name type="scientific">Pinctada imbricata</name>
    <name type="common">Atlantic pearl-oyster</name>
    <name type="synonym">Pinctada martensii</name>
    <dbReference type="NCBI Taxonomy" id="66713"/>
    <lineage>
        <taxon>Eukaryota</taxon>
        <taxon>Metazoa</taxon>
        <taxon>Spiralia</taxon>
        <taxon>Lophotrochozoa</taxon>
        <taxon>Mollusca</taxon>
        <taxon>Bivalvia</taxon>
        <taxon>Autobranchia</taxon>
        <taxon>Pteriomorphia</taxon>
        <taxon>Pterioida</taxon>
        <taxon>Pterioidea</taxon>
        <taxon>Pteriidae</taxon>
        <taxon>Pinctada</taxon>
    </lineage>
</organism>
<dbReference type="InterPro" id="IPR036348">
    <property type="entry name" value="WIBG_N_sf"/>
</dbReference>
<feature type="compositionally biased region" description="Basic and acidic residues" evidence="2">
    <location>
        <begin position="195"/>
        <end position="207"/>
    </location>
</feature>
<feature type="compositionally biased region" description="Basic residues" evidence="2">
    <location>
        <begin position="150"/>
        <end position="160"/>
    </location>
</feature>
<accession>A0AA88YNR1</accession>
<dbReference type="Pfam" id="PF09282">
    <property type="entry name" value="Mago-bind"/>
    <property type="match status" value="1"/>
</dbReference>
<dbReference type="InterPro" id="IPR039333">
    <property type="entry name" value="PYM1"/>
</dbReference>
<dbReference type="InterPro" id="IPR015362">
    <property type="entry name" value="WIBG_mago-bd"/>
</dbReference>
<feature type="compositionally biased region" description="Basic and acidic residues" evidence="2">
    <location>
        <begin position="136"/>
        <end position="147"/>
    </location>
</feature>
<evidence type="ECO:0000259" key="3">
    <source>
        <dbReference type="SMART" id="SM01273"/>
    </source>
</evidence>
<dbReference type="PANTHER" id="PTHR22959:SF0">
    <property type="entry name" value="PARTNER OF Y14 AND MAGO"/>
    <property type="match status" value="1"/>
</dbReference>
<evidence type="ECO:0000313" key="4">
    <source>
        <dbReference type="EMBL" id="KAK3108619.1"/>
    </source>
</evidence>
<dbReference type="GO" id="GO:0003723">
    <property type="term" value="F:RNA binding"/>
    <property type="evidence" value="ECO:0007669"/>
    <property type="project" value="TreeGrafter"/>
</dbReference>
<dbReference type="SUPFAM" id="SSF101931">
    <property type="entry name" value="Pym (Within the bgcn gene intron protein, WIBG), N-terminal domain"/>
    <property type="match status" value="1"/>
</dbReference>
<gene>
    <name evidence="4" type="ORF">FSP39_011966</name>
</gene>
<evidence type="ECO:0000313" key="5">
    <source>
        <dbReference type="Proteomes" id="UP001186944"/>
    </source>
</evidence>
<name>A0AA88YNR1_PINIB</name>
<protein>
    <recommendedName>
        <fullName evidence="3">WIBG Mago-binding domain-containing protein</fullName>
    </recommendedName>
</protein>
<dbReference type="GO" id="GO:0035145">
    <property type="term" value="C:exon-exon junction complex"/>
    <property type="evidence" value="ECO:0007669"/>
    <property type="project" value="TreeGrafter"/>
</dbReference>